<keyword evidence="1" id="KW-0560">Oxidoreductase</keyword>
<dbReference type="GO" id="GO:0005829">
    <property type="term" value="C:cytosol"/>
    <property type="evidence" value="ECO:0007669"/>
    <property type="project" value="TreeGrafter"/>
</dbReference>
<organism evidence="4 5">
    <name type="scientific">Nocardioides immobilis</name>
    <dbReference type="NCBI Taxonomy" id="2049295"/>
    <lineage>
        <taxon>Bacteria</taxon>
        <taxon>Bacillati</taxon>
        <taxon>Actinomycetota</taxon>
        <taxon>Actinomycetes</taxon>
        <taxon>Propionibacteriales</taxon>
        <taxon>Nocardioidaceae</taxon>
        <taxon>Nocardioides</taxon>
    </lineage>
</organism>
<gene>
    <name evidence="4" type="ORF">D0Z08_14815</name>
</gene>
<dbReference type="EMBL" id="QXGH01000018">
    <property type="protein sequence ID" value="RHW26241.1"/>
    <property type="molecule type" value="Genomic_DNA"/>
</dbReference>
<dbReference type="SUPFAM" id="SSF51679">
    <property type="entry name" value="Bacterial luciferase-like"/>
    <property type="match status" value="1"/>
</dbReference>
<dbReference type="Gene3D" id="3.20.20.30">
    <property type="entry name" value="Luciferase-like domain"/>
    <property type="match status" value="1"/>
</dbReference>
<dbReference type="OrthoDB" id="5169673at2"/>
<dbReference type="InterPro" id="IPR036661">
    <property type="entry name" value="Luciferase-like_sf"/>
</dbReference>
<reference evidence="4 5" key="1">
    <citation type="submission" date="2018-09" db="EMBL/GenBank/DDBJ databases">
        <title>Genome sequencing of Nocardioides immobilis CCTCC AB 2017083 for comparison to Nocardioides silvaticus.</title>
        <authorList>
            <person name="Li C."/>
            <person name="Wang G."/>
        </authorList>
    </citation>
    <scope>NUCLEOTIDE SEQUENCE [LARGE SCALE GENOMIC DNA]</scope>
    <source>
        <strain evidence="4 5">CCTCC AB 2017083</strain>
    </source>
</reference>
<evidence type="ECO:0000259" key="3">
    <source>
        <dbReference type="Pfam" id="PF00296"/>
    </source>
</evidence>
<dbReference type="InterPro" id="IPR011251">
    <property type="entry name" value="Luciferase-like_dom"/>
</dbReference>
<feature type="domain" description="Luciferase-like" evidence="3">
    <location>
        <begin position="23"/>
        <end position="285"/>
    </location>
</feature>
<evidence type="ECO:0000313" key="4">
    <source>
        <dbReference type="EMBL" id="RHW26241.1"/>
    </source>
</evidence>
<keyword evidence="5" id="KW-1185">Reference proteome</keyword>
<comment type="caution">
    <text evidence="4">The sequence shown here is derived from an EMBL/GenBank/DDBJ whole genome shotgun (WGS) entry which is preliminary data.</text>
</comment>
<dbReference type="Proteomes" id="UP000283644">
    <property type="component" value="Unassembled WGS sequence"/>
</dbReference>
<accession>A0A417Y0Y0</accession>
<dbReference type="PANTHER" id="PTHR30137">
    <property type="entry name" value="LUCIFERASE-LIKE MONOOXYGENASE"/>
    <property type="match status" value="1"/>
</dbReference>
<dbReference type="RefSeq" id="WP_118926027.1">
    <property type="nucleotide sequence ID" value="NZ_QXGH01000018.1"/>
</dbReference>
<evidence type="ECO:0000313" key="5">
    <source>
        <dbReference type="Proteomes" id="UP000283644"/>
    </source>
</evidence>
<dbReference type="InterPro" id="IPR050766">
    <property type="entry name" value="Bact_Lucif_Oxidored"/>
</dbReference>
<name>A0A417Y0Y0_9ACTN</name>
<keyword evidence="2" id="KW-0503">Monooxygenase</keyword>
<sequence length="333" mass="36460">MEFWLRYDLRSPEFAAPVSALAQTAIEQAEWADTRGFAAVQLSEHHGSADNYNPSPLLLGAAIAARTKNMRLAPVVIVPLQDPVRLAEDVCVLDQLSMGRVELTAALGYVPSEFEMFGVSMKDRGARTDRALQVLRAAFDGRPFDFDGRQGTISPRAHSEAGPPLFVGGSVPAAARRAGKYGDGFYPMTGSEGMIGEYERACADHGRPVGPIITAPPPNYIHVSRDPERDWERIAPYVMHESNSYAQLAKELGQQTPYAEVETVDDLRKLGTYLVLTPEECIDYLRPHRDKHHMVFAMLTGGLDPDLSWESLELLAAEVVPVLQADAEPGASS</sequence>
<evidence type="ECO:0000256" key="1">
    <source>
        <dbReference type="ARBA" id="ARBA00023002"/>
    </source>
</evidence>
<dbReference type="GO" id="GO:0016705">
    <property type="term" value="F:oxidoreductase activity, acting on paired donors, with incorporation or reduction of molecular oxygen"/>
    <property type="evidence" value="ECO:0007669"/>
    <property type="project" value="InterPro"/>
</dbReference>
<dbReference type="GO" id="GO:0004497">
    <property type="term" value="F:monooxygenase activity"/>
    <property type="evidence" value="ECO:0007669"/>
    <property type="project" value="UniProtKB-KW"/>
</dbReference>
<evidence type="ECO:0000256" key="2">
    <source>
        <dbReference type="ARBA" id="ARBA00023033"/>
    </source>
</evidence>
<dbReference type="AlphaFoldDB" id="A0A417Y0Y0"/>
<proteinExistence type="predicted"/>
<dbReference type="Pfam" id="PF00296">
    <property type="entry name" value="Bac_luciferase"/>
    <property type="match status" value="1"/>
</dbReference>
<protein>
    <submittedName>
        <fullName evidence="4">LLM class flavin-dependent oxidoreductase</fullName>
    </submittedName>
</protein>
<dbReference type="PANTHER" id="PTHR30137:SF8">
    <property type="entry name" value="BLR5498 PROTEIN"/>
    <property type="match status" value="1"/>
</dbReference>